<reference evidence="3" key="1">
    <citation type="journal article" date="2013" name="Nat. Genet.">
        <title>The draft genomes of soft-shell turtle and green sea turtle yield insights into the development and evolution of the turtle-specific body plan.</title>
        <authorList>
            <person name="Wang Z."/>
            <person name="Pascual-Anaya J."/>
            <person name="Zadissa A."/>
            <person name="Li W."/>
            <person name="Niimura Y."/>
            <person name="Huang Z."/>
            <person name="Li C."/>
            <person name="White S."/>
            <person name="Xiong Z."/>
            <person name="Fang D."/>
            <person name="Wang B."/>
            <person name="Ming Y."/>
            <person name="Chen Y."/>
            <person name="Zheng Y."/>
            <person name="Kuraku S."/>
            <person name="Pignatelli M."/>
            <person name="Herrero J."/>
            <person name="Beal K."/>
            <person name="Nozawa M."/>
            <person name="Li Q."/>
            <person name="Wang J."/>
            <person name="Zhang H."/>
            <person name="Yu L."/>
            <person name="Shigenobu S."/>
            <person name="Wang J."/>
            <person name="Liu J."/>
            <person name="Flicek P."/>
            <person name="Searle S."/>
            <person name="Wang J."/>
            <person name="Kuratani S."/>
            <person name="Yin Y."/>
            <person name="Aken B."/>
            <person name="Zhang G."/>
            <person name="Irie N."/>
        </authorList>
    </citation>
    <scope>NUCLEOTIDE SEQUENCE [LARGE SCALE GENOMIC DNA]</scope>
</reference>
<name>M7B317_CHEMY</name>
<sequence length="222" mass="24167">MEEDFVDEEEEENAQQASGESILPGSQDLFIILEPIPSQRFSLKPEKAPLAWGKRGTASQNSLAVQLAVQLKAREVEQAGARSLHLPHACSSLSLWNVFIPECSGAILAHVHPISTRYLLDMCALLARIFSNSNSCFRSSARSTSLHFSSSSSFAFSSSSSLHSSSREKPDWGPPVLTGESGGLCLLSLSSPEPPPRAFQLGIRYHLPQVLPLSIVFYPDTD</sequence>
<feature type="region of interest" description="Disordered" evidence="1">
    <location>
        <begin position="1"/>
        <end position="20"/>
    </location>
</feature>
<proteinExistence type="predicted"/>
<organism evidence="2 3">
    <name type="scientific">Chelonia mydas</name>
    <name type="common">Green sea-turtle</name>
    <name type="synonym">Chelonia agassizi</name>
    <dbReference type="NCBI Taxonomy" id="8469"/>
    <lineage>
        <taxon>Eukaryota</taxon>
        <taxon>Metazoa</taxon>
        <taxon>Chordata</taxon>
        <taxon>Craniata</taxon>
        <taxon>Vertebrata</taxon>
        <taxon>Euteleostomi</taxon>
        <taxon>Archelosauria</taxon>
        <taxon>Testudinata</taxon>
        <taxon>Testudines</taxon>
        <taxon>Cryptodira</taxon>
        <taxon>Durocryptodira</taxon>
        <taxon>Americhelydia</taxon>
        <taxon>Chelonioidea</taxon>
        <taxon>Cheloniidae</taxon>
        <taxon>Chelonia</taxon>
    </lineage>
</organism>
<dbReference type="EMBL" id="KB553348">
    <property type="protein sequence ID" value="EMP29855.1"/>
    <property type="molecule type" value="Genomic_DNA"/>
</dbReference>
<accession>M7B317</accession>
<protein>
    <submittedName>
        <fullName evidence="2">Uncharacterized protein</fullName>
    </submittedName>
</protein>
<dbReference type="Proteomes" id="UP000031443">
    <property type="component" value="Unassembled WGS sequence"/>
</dbReference>
<gene>
    <name evidence="2" type="ORF">UY3_13007</name>
</gene>
<feature type="compositionally biased region" description="Acidic residues" evidence="1">
    <location>
        <begin position="1"/>
        <end position="13"/>
    </location>
</feature>
<keyword evidence="3" id="KW-1185">Reference proteome</keyword>
<evidence type="ECO:0000256" key="1">
    <source>
        <dbReference type="SAM" id="MobiDB-lite"/>
    </source>
</evidence>
<evidence type="ECO:0000313" key="2">
    <source>
        <dbReference type="EMBL" id="EMP29855.1"/>
    </source>
</evidence>
<evidence type="ECO:0000313" key="3">
    <source>
        <dbReference type="Proteomes" id="UP000031443"/>
    </source>
</evidence>
<dbReference type="AlphaFoldDB" id="M7B317"/>